<feature type="transmembrane region" description="Helical" evidence="2">
    <location>
        <begin position="382"/>
        <end position="406"/>
    </location>
</feature>
<feature type="compositionally biased region" description="Basic and acidic residues" evidence="1">
    <location>
        <begin position="680"/>
        <end position="689"/>
    </location>
</feature>
<dbReference type="EnsemblMetazoa" id="G1045.1">
    <property type="protein sequence ID" value="G1045.1:cds"/>
    <property type="gene ID" value="G1045"/>
</dbReference>
<evidence type="ECO:0000259" key="3">
    <source>
        <dbReference type="PROSITE" id="PS51212"/>
    </source>
</evidence>
<proteinExistence type="predicted"/>
<dbReference type="OMA" id="RRHKMEF"/>
<dbReference type="OrthoDB" id="10418293at2759"/>
<sequence>MEWRLFICASCTVAVGFIKFGICNENVIQANISQSEGDWQSAMQFCGSPLGSRNPLNTSSDIAVNVSSSGEINRLSWIAAYAFYTPWIKMLGCVRVTGETLSSLTERQATLEQVNVFNCFQFCDGLTYFSLSHNGCYCLNNSFPSESTGRCYPQRCSGNNEDFCGENLTNNLISIMNYQLVTSEFGGVEECLASMYTGIFTEDSTSYYGFRAPVVLPCNTPGVGYTYRTRLAFPASHSFRLYTLPVDSWYEAVDNSYGNQFGLLEFVIFRFRLADLNQPIVGDRYWVGYLRRHKMEFGAAKPAGNDVHCVAGRVNILGQLVLSYRNCNESLPVLCEVQSTEVTTLSSSISSTNTHTVGSTSTITSIGNIIDNADVTSVSFDWFIIIAIFAIILVALIILGVCWIVLTLRKKRRAILNASQTDTIDSDGVYTEIGNVYNAFPEGDTISTLSDRPLYTEPISLPERKKKRSSRRKEEKEKKRSLPRVPVGDSPNGTIGASRLSDLPVRRKSDFNVIESVIQMYDEATPAVSQPKTSQNIPDVVPQHEYHILEKLKNSEKVKDEYEDVEKSNDNVYHVLEPNPSPGETFGNRHGSATMRVSNRIPLSKWVGGRAANYEPSRISRIIHSQEGNLQTVQEGFEVDLNKKRTAVSLRSKPHRATGSTRSSHSALKATVSAPQIKSRNSDHSKGQETSKQPAPVYDSSGYIAPFLTETKESDKRESLYDHTRRNRRSSRKSEQGYYDTLDSIRDYAETSTDDTENGLNK</sequence>
<name>A0A8W8HPC4_MAGGI</name>
<evidence type="ECO:0000313" key="5">
    <source>
        <dbReference type="Proteomes" id="UP000005408"/>
    </source>
</evidence>
<keyword evidence="5" id="KW-1185">Reference proteome</keyword>
<keyword evidence="2" id="KW-0472">Membrane</keyword>
<feature type="domain" description="WSC" evidence="3">
    <location>
        <begin position="87"/>
        <end position="179"/>
    </location>
</feature>
<evidence type="ECO:0000256" key="1">
    <source>
        <dbReference type="SAM" id="MobiDB-lite"/>
    </source>
</evidence>
<evidence type="ECO:0000313" key="4">
    <source>
        <dbReference type="EnsemblMetazoa" id="G1045.1:cds"/>
    </source>
</evidence>
<dbReference type="AlphaFoldDB" id="A0A8W8HPC4"/>
<protein>
    <recommendedName>
        <fullName evidence="3">WSC domain-containing protein</fullName>
    </recommendedName>
</protein>
<accession>A0A8W8HPC4</accession>
<organism evidence="4 5">
    <name type="scientific">Magallana gigas</name>
    <name type="common">Pacific oyster</name>
    <name type="synonym">Crassostrea gigas</name>
    <dbReference type="NCBI Taxonomy" id="29159"/>
    <lineage>
        <taxon>Eukaryota</taxon>
        <taxon>Metazoa</taxon>
        <taxon>Spiralia</taxon>
        <taxon>Lophotrochozoa</taxon>
        <taxon>Mollusca</taxon>
        <taxon>Bivalvia</taxon>
        <taxon>Autobranchia</taxon>
        <taxon>Pteriomorphia</taxon>
        <taxon>Ostreida</taxon>
        <taxon>Ostreoidea</taxon>
        <taxon>Ostreidae</taxon>
        <taxon>Magallana</taxon>
    </lineage>
</organism>
<dbReference type="InterPro" id="IPR002889">
    <property type="entry name" value="WSC_carb-bd"/>
</dbReference>
<feature type="compositionally biased region" description="Basic and acidic residues" evidence="1">
    <location>
        <begin position="710"/>
        <end position="724"/>
    </location>
</feature>
<dbReference type="PROSITE" id="PS51212">
    <property type="entry name" value="WSC"/>
    <property type="match status" value="1"/>
</dbReference>
<keyword evidence="2" id="KW-1133">Transmembrane helix</keyword>
<evidence type="ECO:0000256" key="2">
    <source>
        <dbReference type="SAM" id="Phobius"/>
    </source>
</evidence>
<reference evidence="4" key="1">
    <citation type="submission" date="2022-08" db="UniProtKB">
        <authorList>
            <consortium name="EnsemblMetazoa"/>
        </authorList>
    </citation>
    <scope>IDENTIFICATION</scope>
    <source>
        <strain evidence="4">05x7-T-G4-1.051#20</strain>
    </source>
</reference>
<feature type="region of interest" description="Disordered" evidence="1">
    <location>
        <begin position="460"/>
        <end position="499"/>
    </location>
</feature>
<feature type="region of interest" description="Disordered" evidence="1">
    <location>
        <begin position="648"/>
        <end position="762"/>
    </location>
</feature>
<keyword evidence="2" id="KW-0812">Transmembrane</keyword>
<feature type="compositionally biased region" description="Acidic residues" evidence="1">
    <location>
        <begin position="752"/>
        <end position="762"/>
    </location>
</feature>
<dbReference type="Proteomes" id="UP000005408">
    <property type="component" value="Unassembled WGS sequence"/>
</dbReference>